<accession>A0A3N1P9X7</accession>
<dbReference type="EMBL" id="RJUL01000006">
    <property type="protein sequence ID" value="ROQ24839.1"/>
    <property type="molecule type" value="Genomic_DNA"/>
</dbReference>
<dbReference type="PROSITE" id="PS51186">
    <property type="entry name" value="GNAT"/>
    <property type="match status" value="1"/>
</dbReference>
<gene>
    <name evidence="2" type="ORF">EDC28_10686</name>
</gene>
<proteinExistence type="predicted"/>
<dbReference type="Gene3D" id="3.40.630.30">
    <property type="match status" value="1"/>
</dbReference>
<dbReference type="InterPro" id="IPR016181">
    <property type="entry name" value="Acyl_CoA_acyltransferase"/>
</dbReference>
<sequence>MPKGASGSLFVAAPVFRAAMELTIASLLPNPTLAITLGAWVGSDTERTRWAGPGLKNGFTLAELGFDQRQNLGGFHAGELVAFAQMGPRHGCLHLSRVIIHPQWRGKGLGRLWLQQLMATSPDTAFGLNVYPDNLAAMGCYQSLGFAPWPALCDHPGVLYYRRQANGG</sequence>
<dbReference type="SUPFAM" id="SSF55729">
    <property type="entry name" value="Acyl-CoA N-acyltransferases (Nat)"/>
    <property type="match status" value="1"/>
</dbReference>
<evidence type="ECO:0000313" key="3">
    <source>
        <dbReference type="Proteomes" id="UP000268033"/>
    </source>
</evidence>
<dbReference type="GO" id="GO:0005840">
    <property type="term" value="C:ribosome"/>
    <property type="evidence" value="ECO:0007669"/>
    <property type="project" value="UniProtKB-KW"/>
</dbReference>
<keyword evidence="2" id="KW-0689">Ribosomal protein</keyword>
<name>A0A3N1P9X7_9GAMM</name>
<dbReference type="Pfam" id="PF00583">
    <property type="entry name" value="Acetyltransf_1"/>
    <property type="match status" value="1"/>
</dbReference>
<keyword evidence="3" id="KW-1185">Reference proteome</keyword>
<dbReference type="STRING" id="584787.GCA_001247655_01047"/>
<evidence type="ECO:0000259" key="1">
    <source>
        <dbReference type="PROSITE" id="PS51186"/>
    </source>
</evidence>
<dbReference type="InterPro" id="IPR000182">
    <property type="entry name" value="GNAT_dom"/>
</dbReference>
<dbReference type="AlphaFoldDB" id="A0A3N1P9X7"/>
<feature type="domain" description="N-acetyltransferase" evidence="1">
    <location>
        <begin position="22"/>
        <end position="166"/>
    </location>
</feature>
<dbReference type="CDD" id="cd04301">
    <property type="entry name" value="NAT_SF"/>
    <property type="match status" value="1"/>
</dbReference>
<evidence type="ECO:0000313" key="2">
    <source>
        <dbReference type="EMBL" id="ROQ24839.1"/>
    </source>
</evidence>
<reference evidence="2 3" key="1">
    <citation type="submission" date="2018-11" db="EMBL/GenBank/DDBJ databases">
        <title>Genomic Encyclopedia of Type Strains, Phase IV (KMG-IV): sequencing the most valuable type-strain genomes for metagenomic binning, comparative biology and taxonomic classification.</title>
        <authorList>
            <person name="Goeker M."/>
        </authorList>
    </citation>
    <scope>NUCLEOTIDE SEQUENCE [LARGE SCALE GENOMIC DNA]</scope>
    <source>
        <strain evidence="2 3">DSM 21945</strain>
    </source>
</reference>
<dbReference type="Proteomes" id="UP000268033">
    <property type="component" value="Unassembled WGS sequence"/>
</dbReference>
<comment type="caution">
    <text evidence="2">The sequence shown here is derived from an EMBL/GenBank/DDBJ whole genome shotgun (WGS) entry which is preliminary data.</text>
</comment>
<keyword evidence="2" id="KW-0687">Ribonucleoprotein</keyword>
<protein>
    <submittedName>
        <fullName evidence="2">Ribosomal protein S18 acetylase RimI-like enzyme</fullName>
    </submittedName>
</protein>
<dbReference type="GO" id="GO:0016747">
    <property type="term" value="F:acyltransferase activity, transferring groups other than amino-acyl groups"/>
    <property type="evidence" value="ECO:0007669"/>
    <property type="project" value="InterPro"/>
</dbReference>
<organism evidence="2 3">
    <name type="scientific">Gallaecimonas pentaromativorans</name>
    <dbReference type="NCBI Taxonomy" id="584787"/>
    <lineage>
        <taxon>Bacteria</taxon>
        <taxon>Pseudomonadati</taxon>
        <taxon>Pseudomonadota</taxon>
        <taxon>Gammaproteobacteria</taxon>
        <taxon>Enterobacterales</taxon>
        <taxon>Gallaecimonadaceae</taxon>
        <taxon>Gallaecimonas</taxon>
    </lineage>
</organism>